<evidence type="ECO:0000256" key="2">
    <source>
        <dbReference type="SAM" id="SignalP"/>
    </source>
</evidence>
<organism evidence="3 4">
    <name type="scientific">Rhizoctonia solani</name>
    <dbReference type="NCBI Taxonomy" id="456999"/>
    <lineage>
        <taxon>Eukaryota</taxon>
        <taxon>Fungi</taxon>
        <taxon>Dikarya</taxon>
        <taxon>Basidiomycota</taxon>
        <taxon>Agaricomycotina</taxon>
        <taxon>Agaricomycetes</taxon>
        <taxon>Cantharellales</taxon>
        <taxon>Ceratobasidiaceae</taxon>
        <taxon>Rhizoctonia</taxon>
    </lineage>
</organism>
<dbReference type="Pfam" id="PF00657">
    <property type="entry name" value="Lipase_GDSL"/>
    <property type="match status" value="1"/>
</dbReference>
<dbReference type="SUPFAM" id="SSF52266">
    <property type="entry name" value="SGNH hydrolase"/>
    <property type="match status" value="1"/>
</dbReference>
<name>A0A8H3CUB2_9AGAM</name>
<reference evidence="3" key="1">
    <citation type="submission" date="2021-01" db="EMBL/GenBank/DDBJ databases">
        <authorList>
            <person name="Kaushik A."/>
        </authorList>
    </citation>
    <scope>NUCLEOTIDE SEQUENCE</scope>
    <source>
        <strain evidence="3">AG6-10EEA</strain>
    </source>
</reference>
<sequence>MRLVNILLALAACNLVGAVKWSKTKNILAFGDSYTFVAGTMGHTNFSFFGDRLNLTVTPDQVYKSEIIYNRTSSDGANWVEMITDCYRGRPSKCPRTLWNFAITPHTEWVVPMTEQVGQWIQAREENLLETPGKNSLAAFFIGINDTSDVKGWTNITDWVAFWGKEMDSYFKAVEQVYNTGLRSFLFLNVPTRDRSPGSIGRPDVANQIAQVRNFNALLEQRVNAFKVSRNDASVILFDTNKLMDEVLDNPSQFGFTNITGFCRCSDPGYFWYDSGHITERVHRLVADGVLNELEGLA</sequence>
<protein>
    <recommendedName>
        <fullName evidence="5">Carbohydrate esterase family 16 protein</fullName>
    </recommendedName>
</protein>
<dbReference type="PANTHER" id="PTHR45648">
    <property type="entry name" value="GDSL LIPASE/ACYLHYDROLASE FAMILY PROTEIN (AFU_ORTHOLOGUE AFUA_4G14700)"/>
    <property type="match status" value="1"/>
</dbReference>
<keyword evidence="2" id="KW-0732">Signal</keyword>
<evidence type="ECO:0000313" key="3">
    <source>
        <dbReference type="EMBL" id="CAE6499496.1"/>
    </source>
</evidence>
<dbReference type="InterPro" id="IPR036514">
    <property type="entry name" value="SGNH_hydro_sf"/>
</dbReference>
<feature type="chain" id="PRO_5034439416" description="Carbohydrate esterase family 16 protein" evidence="2">
    <location>
        <begin position="19"/>
        <end position="298"/>
    </location>
</feature>
<feature type="signal peptide" evidence="2">
    <location>
        <begin position="1"/>
        <end position="18"/>
    </location>
</feature>
<dbReference type="Proteomes" id="UP000663853">
    <property type="component" value="Unassembled WGS sequence"/>
</dbReference>
<evidence type="ECO:0000256" key="1">
    <source>
        <dbReference type="ARBA" id="ARBA00022801"/>
    </source>
</evidence>
<dbReference type="CDD" id="cd01846">
    <property type="entry name" value="fatty_acyltransferase_like"/>
    <property type="match status" value="1"/>
</dbReference>
<dbReference type="InterPro" id="IPR051058">
    <property type="entry name" value="GDSL_Est/Lipase"/>
</dbReference>
<evidence type="ECO:0008006" key="5">
    <source>
        <dbReference type="Google" id="ProtNLM"/>
    </source>
</evidence>
<evidence type="ECO:0000313" key="4">
    <source>
        <dbReference type="Proteomes" id="UP000663853"/>
    </source>
</evidence>
<dbReference type="Gene3D" id="3.40.50.1110">
    <property type="entry name" value="SGNH hydrolase"/>
    <property type="match status" value="1"/>
</dbReference>
<dbReference type="EMBL" id="CAJMXA010003512">
    <property type="protein sequence ID" value="CAE6499496.1"/>
    <property type="molecule type" value="Genomic_DNA"/>
</dbReference>
<dbReference type="PANTHER" id="PTHR45648:SF85">
    <property type="entry name" value="A, PUTATIVE (AFU_ORTHOLOGUE AFUA_2G10760)-RELATED"/>
    <property type="match status" value="1"/>
</dbReference>
<dbReference type="InterPro" id="IPR001087">
    <property type="entry name" value="GDSL"/>
</dbReference>
<dbReference type="GO" id="GO:0016788">
    <property type="term" value="F:hydrolase activity, acting on ester bonds"/>
    <property type="evidence" value="ECO:0007669"/>
    <property type="project" value="InterPro"/>
</dbReference>
<keyword evidence="1" id="KW-0378">Hydrolase</keyword>
<proteinExistence type="predicted"/>
<comment type="caution">
    <text evidence="3">The sequence shown here is derived from an EMBL/GenBank/DDBJ whole genome shotgun (WGS) entry which is preliminary data.</text>
</comment>
<dbReference type="AlphaFoldDB" id="A0A8H3CUB2"/>
<accession>A0A8H3CUB2</accession>
<gene>
    <name evidence="3" type="ORF">RDB_LOCUS110743</name>
</gene>